<name>A0AAQ4CSH2_9CREN</name>
<dbReference type="InterPro" id="IPR036527">
    <property type="entry name" value="SCP2_sterol-bd_dom_sf"/>
</dbReference>
<sequence length="147" mass="16343">MSEFIYPSKEWANEWCRRLNESKEYNDAGKGWVSPILFVVTDLPPQVSESLGLKGTSSLAMKLYLNNGQCQGVEFFTDLSKADAPYILEATYENWKGVITGKLQVVSALLSGTIKLKKGSLFDLARYTTASVIMAKISTEINTKFLS</sequence>
<dbReference type="Proteomes" id="UP001319921">
    <property type="component" value="Chromosome"/>
</dbReference>
<reference evidence="1 2" key="1">
    <citation type="journal article" date="2022" name="Microbiol. Resour. Announc.">
        <title>Complete Genome Sequence of the Hyperthermophilic and Acidophilic Archaeon Saccharolobus caldissimus Strain HS-3T.</title>
        <authorList>
            <person name="Sakai H.D."/>
            <person name="Kurosawa N."/>
        </authorList>
    </citation>
    <scope>NUCLEOTIDE SEQUENCE [LARGE SCALE GENOMIC DNA]</scope>
    <source>
        <strain evidence="1 2">JCM32116</strain>
    </source>
</reference>
<dbReference type="RefSeq" id="WP_229569125.1">
    <property type="nucleotide sequence ID" value="NZ_AP025226.1"/>
</dbReference>
<dbReference type="KEGG" id="scas:SACC_17700"/>
<gene>
    <name evidence="1" type="ORF">SACC_17700</name>
</gene>
<keyword evidence="2" id="KW-1185">Reference proteome</keyword>
<dbReference type="EMBL" id="AP025226">
    <property type="protein sequence ID" value="BDB98753.1"/>
    <property type="molecule type" value="Genomic_DNA"/>
</dbReference>
<dbReference type="AlphaFoldDB" id="A0AAQ4CSH2"/>
<dbReference type="GeneID" id="68866499"/>
<protein>
    <submittedName>
        <fullName evidence="1">Fis family transcriptional regulator</fullName>
    </submittedName>
</protein>
<evidence type="ECO:0000313" key="2">
    <source>
        <dbReference type="Proteomes" id="UP001319921"/>
    </source>
</evidence>
<dbReference type="Gene3D" id="3.30.1050.10">
    <property type="entry name" value="SCP2 sterol-binding domain"/>
    <property type="match status" value="1"/>
</dbReference>
<dbReference type="SUPFAM" id="SSF55718">
    <property type="entry name" value="SCP-like"/>
    <property type="match status" value="1"/>
</dbReference>
<evidence type="ECO:0000313" key="1">
    <source>
        <dbReference type="EMBL" id="BDB98753.1"/>
    </source>
</evidence>
<accession>A0AAQ4CSH2</accession>
<proteinExistence type="predicted"/>
<organism evidence="1 2">
    <name type="scientific">Saccharolobus caldissimus</name>
    <dbReference type="NCBI Taxonomy" id="1702097"/>
    <lineage>
        <taxon>Archaea</taxon>
        <taxon>Thermoproteota</taxon>
        <taxon>Thermoprotei</taxon>
        <taxon>Sulfolobales</taxon>
        <taxon>Sulfolobaceae</taxon>
        <taxon>Saccharolobus</taxon>
    </lineage>
</organism>